<accession>A0A1E7FKE5</accession>
<feature type="region of interest" description="Disordered" evidence="1">
    <location>
        <begin position="109"/>
        <end position="159"/>
    </location>
</feature>
<name>A0A1E7FKE5_9STRA</name>
<dbReference type="EMBL" id="KV784356">
    <property type="protein sequence ID" value="OEU18594.1"/>
    <property type="molecule type" value="Genomic_DNA"/>
</dbReference>
<dbReference type="Proteomes" id="UP000095751">
    <property type="component" value="Unassembled WGS sequence"/>
</dbReference>
<reference evidence="2 3" key="1">
    <citation type="submission" date="2016-09" db="EMBL/GenBank/DDBJ databases">
        <title>Extensive genetic diversity and differential bi-allelic expression allows diatom success in the polar Southern Ocean.</title>
        <authorList>
            <consortium name="DOE Joint Genome Institute"/>
            <person name="Mock T."/>
            <person name="Otillar R.P."/>
            <person name="Strauss J."/>
            <person name="Dupont C."/>
            <person name="Frickenhaus S."/>
            <person name="Maumus F."/>
            <person name="Mcmullan M."/>
            <person name="Sanges R."/>
            <person name="Schmutz J."/>
            <person name="Toseland A."/>
            <person name="Valas R."/>
            <person name="Veluchamy A."/>
            <person name="Ward B.J."/>
            <person name="Allen A."/>
            <person name="Barry K."/>
            <person name="Falciatore A."/>
            <person name="Ferrante M."/>
            <person name="Fortunato A.E."/>
            <person name="Gloeckner G."/>
            <person name="Gruber A."/>
            <person name="Hipkin R."/>
            <person name="Janech M."/>
            <person name="Kroth P."/>
            <person name="Leese F."/>
            <person name="Lindquist E."/>
            <person name="Lyon B.R."/>
            <person name="Martin J."/>
            <person name="Mayer C."/>
            <person name="Parker M."/>
            <person name="Quesneville H."/>
            <person name="Raymond J."/>
            <person name="Uhlig C."/>
            <person name="Valentin K.U."/>
            <person name="Worden A.Z."/>
            <person name="Armbrust E.V."/>
            <person name="Bowler C."/>
            <person name="Green B."/>
            <person name="Moulton V."/>
            <person name="Van Oosterhout C."/>
            <person name="Grigoriev I."/>
        </authorList>
    </citation>
    <scope>NUCLEOTIDE SEQUENCE [LARGE SCALE GENOMIC DNA]</scope>
    <source>
        <strain evidence="2 3">CCMP1102</strain>
    </source>
</reference>
<proteinExistence type="predicted"/>
<evidence type="ECO:0000256" key="1">
    <source>
        <dbReference type="SAM" id="MobiDB-lite"/>
    </source>
</evidence>
<dbReference type="InParanoid" id="A0A1E7FKE5"/>
<gene>
    <name evidence="2" type="ORF">FRACYDRAFT_236872</name>
</gene>
<feature type="compositionally biased region" description="Basic and acidic residues" evidence="1">
    <location>
        <begin position="112"/>
        <end position="123"/>
    </location>
</feature>
<evidence type="ECO:0008006" key="4">
    <source>
        <dbReference type="Google" id="ProtNLM"/>
    </source>
</evidence>
<protein>
    <recommendedName>
        <fullName evidence="4">Ankyrin</fullName>
    </recommendedName>
</protein>
<dbReference type="AlphaFoldDB" id="A0A1E7FKE5"/>
<dbReference type="KEGG" id="fcy:FRACYDRAFT_236872"/>
<evidence type="ECO:0000313" key="3">
    <source>
        <dbReference type="Proteomes" id="UP000095751"/>
    </source>
</evidence>
<evidence type="ECO:0000313" key="2">
    <source>
        <dbReference type="EMBL" id="OEU18594.1"/>
    </source>
</evidence>
<sequence>MANDPVDFQMNGFAGAGYDTSHIVRLLLEEGADPTLRACVGYCEDYHTTAEEDAARTSNKDKKEKMKAMIAIALKYHTYTNDKHAQYNGERASSLPNNMVEMLQEVGNAIVKNEDGDKDEEKASATSASTDDEAEAATISADYANDEDASDGRWSNNKW</sequence>
<keyword evidence="3" id="KW-1185">Reference proteome</keyword>
<organism evidence="2 3">
    <name type="scientific">Fragilariopsis cylindrus CCMP1102</name>
    <dbReference type="NCBI Taxonomy" id="635003"/>
    <lineage>
        <taxon>Eukaryota</taxon>
        <taxon>Sar</taxon>
        <taxon>Stramenopiles</taxon>
        <taxon>Ochrophyta</taxon>
        <taxon>Bacillariophyta</taxon>
        <taxon>Bacillariophyceae</taxon>
        <taxon>Bacillariophycidae</taxon>
        <taxon>Bacillariales</taxon>
        <taxon>Bacillariaceae</taxon>
        <taxon>Fragilariopsis</taxon>
    </lineage>
</organism>